<evidence type="ECO:0000256" key="1">
    <source>
        <dbReference type="ARBA" id="ARBA00010657"/>
    </source>
</evidence>
<keyword evidence="5" id="KW-1185">Reference proteome</keyword>
<sequence length="450" mass="52560">MGIAKEVCRIEKIKSVGALGSAYEHNLRLKDITNADETRTAYNIEMTSRPSGKSYVDCFHEKIDESTWYQNDRHKIAKNAIYAVEFMLTFGHEAKGKVDIETWCKDNMDWLEKHFGGADNVVSAILHLDERTPHIHTIVIPLDEKGKLNYTKYLGGSKYRLSELQDCYHEEVGSKHNLDRGDKGSKARHQDVDNFYSMVNEAVAVQELPEPVQKEGFFKKGETAKEYQERITPLVQKAQSVALAKQAENKLLKQRIANIEHLQEGVVPVEEYQKLEEDLSEIKQELKNEKRDSQFHRSWALETQQKLDEQERSFPQKIAEAVKAATESLQELYDNLLDKYRCLKRKFDRLSADYDILSDSYDEIRDKYNRLKESSSNIEQIKYDWELMYVMLDNRGLSDKFKKCRDAHINGYTSMEERLEFGKQKSEQHNRQRQISRAETGKNMRYCDTR</sequence>
<comment type="caution">
    <text evidence="4">The sequence shown here is derived from an EMBL/GenBank/DDBJ whole genome shotgun (WGS) entry which is preliminary data.</text>
</comment>
<feature type="compositionally biased region" description="Basic and acidic residues" evidence="3">
    <location>
        <begin position="439"/>
        <end position="450"/>
    </location>
</feature>
<organism evidence="4 5">
    <name type="scientific">Marvinbryantia formatexigens DSM 14469</name>
    <dbReference type="NCBI Taxonomy" id="478749"/>
    <lineage>
        <taxon>Bacteria</taxon>
        <taxon>Bacillati</taxon>
        <taxon>Bacillota</taxon>
        <taxon>Clostridia</taxon>
        <taxon>Lachnospirales</taxon>
        <taxon>Lachnospiraceae</taxon>
        <taxon>Marvinbryantia</taxon>
    </lineage>
</organism>
<gene>
    <name evidence="4" type="ORF">BRYFOR_09095</name>
</gene>
<dbReference type="Pfam" id="PF01076">
    <property type="entry name" value="Mob_Pre"/>
    <property type="match status" value="1"/>
</dbReference>
<keyword evidence="2" id="KW-0175">Coiled coil</keyword>
<feature type="coiled-coil region" evidence="2">
    <location>
        <begin position="319"/>
        <end position="381"/>
    </location>
</feature>
<dbReference type="NCBIfam" id="NF041497">
    <property type="entry name" value="MobV"/>
    <property type="match status" value="1"/>
</dbReference>
<proteinExistence type="inferred from homology"/>
<dbReference type="GO" id="GO:0003677">
    <property type="term" value="F:DNA binding"/>
    <property type="evidence" value="ECO:0007669"/>
    <property type="project" value="InterPro"/>
</dbReference>
<evidence type="ECO:0000256" key="3">
    <source>
        <dbReference type="SAM" id="MobiDB-lite"/>
    </source>
</evidence>
<dbReference type="STRING" id="168384.SAMN05660368_03696"/>
<evidence type="ECO:0000313" key="5">
    <source>
        <dbReference type="Proteomes" id="UP000005561"/>
    </source>
</evidence>
<dbReference type="CDD" id="cd17242">
    <property type="entry name" value="MobM_relaxase"/>
    <property type="match status" value="1"/>
</dbReference>
<protein>
    <submittedName>
        <fullName evidence="4">Plasmid recombination enzyme</fullName>
    </submittedName>
</protein>
<dbReference type="EMBL" id="ACCL02000023">
    <property type="protein sequence ID" value="EET58989.1"/>
    <property type="molecule type" value="Genomic_DNA"/>
</dbReference>
<name>C6LKA8_9FIRM</name>
<evidence type="ECO:0000313" key="4">
    <source>
        <dbReference type="EMBL" id="EET58989.1"/>
    </source>
</evidence>
<dbReference type="Gene3D" id="3.30.930.30">
    <property type="match status" value="1"/>
</dbReference>
<dbReference type="GO" id="GO:0006310">
    <property type="term" value="P:DNA recombination"/>
    <property type="evidence" value="ECO:0007669"/>
    <property type="project" value="InterPro"/>
</dbReference>
<reference evidence="4" key="1">
    <citation type="submission" date="2009-07" db="EMBL/GenBank/DDBJ databases">
        <authorList>
            <person name="Weinstock G."/>
            <person name="Sodergren E."/>
            <person name="Clifton S."/>
            <person name="Fulton L."/>
            <person name="Fulton B."/>
            <person name="Courtney L."/>
            <person name="Fronick C."/>
            <person name="Harrison M."/>
            <person name="Strong C."/>
            <person name="Farmer C."/>
            <person name="Delahaunty K."/>
            <person name="Markovic C."/>
            <person name="Hall O."/>
            <person name="Minx P."/>
            <person name="Tomlinson C."/>
            <person name="Mitreva M."/>
            <person name="Nelson J."/>
            <person name="Hou S."/>
            <person name="Wollam A."/>
            <person name="Pepin K.H."/>
            <person name="Johnson M."/>
            <person name="Bhonagiri V."/>
            <person name="Nash W.E."/>
            <person name="Warren W."/>
            <person name="Chinwalla A."/>
            <person name="Mardis E.R."/>
            <person name="Wilson R.K."/>
        </authorList>
    </citation>
    <scope>NUCLEOTIDE SEQUENCE [LARGE SCALE GENOMIC DNA]</scope>
    <source>
        <strain evidence="4">DSM 14469</strain>
    </source>
</reference>
<comment type="similarity">
    <text evidence="1">Belongs to the plasmid mobilization pre family.</text>
</comment>
<evidence type="ECO:0000256" key="2">
    <source>
        <dbReference type="SAM" id="Coils"/>
    </source>
</evidence>
<dbReference type="RefSeq" id="WP_006863857.1">
    <property type="nucleotide sequence ID" value="NZ_ACCL02000023.1"/>
</dbReference>
<dbReference type="eggNOG" id="COG1193">
    <property type="taxonomic scope" value="Bacteria"/>
</dbReference>
<accession>C6LKA8</accession>
<dbReference type="OrthoDB" id="9800759at2"/>
<dbReference type="Proteomes" id="UP000005561">
    <property type="component" value="Unassembled WGS sequence"/>
</dbReference>
<dbReference type="AlphaFoldDB" id="C6LKA8"/>
<feature type="region of interest" description="Disordered" evidence="3">
    <location>
        <begin position="421"/>
        <end position="450"/>
    </location>
</feature>
<dbReference type="InterPro" id="IPR001668">
    <property type="entry name" value="Mob_Pre"/>
</dbReference>
<feature type="compositionally biased region" description="Basic and acidic residues" evidence="3">
    <location>
        <begin position="421"/>
        <end position="430"/>
    </location>
</feature>